<dbReference type="EMBL" id="MHTH01000010">
    <property type="protein sequence ID" value="OHA58360.1"/>
    <property type="molecule type" value="Genomic_DNA"/>
</dbReference>
<dbReference type="Proteomes" id="UP000176222">
    <property type="component" value="Unassembled WGS sequence"/>
</dbReference>
<reference evidence="2 3" key="1">
    <citation type="journal article" date="2016" name="Nat. Commun.">
        <title>Thousands of microbial genomes shed light on interconnected biogeochemical processes in an aquifer system.</title>
        <authorList>
            <person name="Anantharaman K."/>
            <person name="Brown C.T."/>
            <person name="Hug L.A."/>
            <person name="Sharon I."/>
            <person name="Castelle C.J."/>
            <person name="Probst A.J."/>
            <person name="Thomas B.C."/>
            <person name="Singh A."/>
            <person name="Wilkins M.J."/>
            <person name="Karaoz U."/>
            <person name="Brodie E.L."/>
            <person name="Williams K.H."/>
            <person name="Hubbard S.S."/>
            <person name="Banfield J.F."/>
        </authorList>
    </citation>
    <scope>NUCLEOTIDE SEQUENCE [LARGE SCALE GENOMIC DNA]</scope>
</reference>
<dbReference type="NCBIfam" id="TIGR02532">
    <property type="entry name" value="IV_pilin_GFxxxE"/>
    <property type="match status" value="1"/>
</dbReference>
<evidence type="ECO:0000313" key="3">
    <source>
        <dbReference type="Proteomes" id="UP000176222"/>
    </source>
</evidence>
<evidence type="ECO:0000256" key="1">
    <source>
        <dbReference type="SAM" id="Phobius"/>
    </source>
</evidence>
<comment type="caution">
    <text evidence="2">The sequence shown here is derived from an EMBL/GenBank/DDBJ whole genome shotgun (WGS) entry which is preliminary data.</text>
</comment>
<keyword evidence="1" id="KW-1133">Transmembrane helix</keyword>
<proteinExistence type="predicted"/>
<sequence>MFFSSFKKISRPVLVSGFTLFEMIVVIAIFTIVTGIVLANLPGFRSKTSLDLMAQEVALQIRGAQLYAMNTLVGNTGGSADTDIFGYALEFPAVVSPESNLFSLKKVSENFPDGPSPSPAPAVSGDSIENYSLGKNFKFSGYDICHPTCGTIATNLPFRLYFRRPRGEIYYCPYNSSSGWVALNSDKSRIKISTKDDSACRYVVVNFNGQIYVDPNCPS</sequence>
<dbReference type="Pfam" id="PF07963">
    <property type="entry name" value="N_methyl"/>
    <property type="match status" value="1"/>
</dbReference>
<name>A0A1G2QCR1_9BACT</name>
<dbReference type="InterPro" id="IPR012902">
    <property type="entry name" value="N_methyl_site"/>
</dbReference>
<dbReference type="STRING" id="1802436.A2370_01445"/>
<keyword evidence="1" id="KW-0472">Membrane</keyword>
<protein>
    <submittedName>
        <fullName evidence="2">Uncharacterized protein</fullName>
    </submittedName>
</protein>
<feature type="transmembrane region" description="Helical" evidence="1">
    <location>
        <begin position="20"/>
        <end position="41"/>
    </location>
</feature>
<dbReference type="AlphaFoldDB" id="A0A1G2QCR1"/>
<keyword evidence="1" id="KW-0812">Transmembrane</keyword>
<evidence type="ECO:0000313" key="2">
    <source>
        <dbReference type="EMBL" id="OHA58360.1"/>
    </source>
</evidence>
<dbReference type="InterPro" id="IPR045584">
    <property type="entry name" value="Pilin-like"/>
</dbReference>
<dbReference type="SUPFAM" id="SSF54523">
    <property type="entry name" value="Pili subunits"/>
    <property type="match status" value="1"/>
</dbReference>
<accession>A0A1G2QCR1</accession>
<gene>
    <name evidence="2" type="ORF">A2370_01445</name>
</gene>
<organism evidence="2 3">
    <name type="scientific">Candidatus Vogelbacteria bacterium RIFOXYB1_FULL_42_16</name>
    <dbReference type="NCBI Taxonomy" id="1802436"/>
    <lineage>
        <taxon>Bacteria</taxon>
        <taxon>Candidatus Vogeliibacteriota</taxon>
    </lineage>
</organism>